<feature type="domain" description="Methyl-accepting transducer" evidence="7">
    <location>
        <begin position="141"/>
        <end position="223"/>
    </location>
</feature>
<dbReference type="PANTHER" id="PTHR43304">
    <property type="entry name" value="PHYTOCHROME-LIKE PROTEIN CPH1"/>
    <property type="match status" value="1"/>
</dbReference>
<dbReference type="Gene3D" id="1.10.287.950">
    <property type="entry name" value="Methyl-accepting chemotaxis protein"/>
    <property type="match status" value="1"/>
</dbReference>
<proteinExistence type="predicted"/>
<comment type="caution">
    <text evidence="9">The sequence shown here is derived from an EMBL/GenBank/DDBJ whole genome shotgun (WGS) entry which is preliminary data.</text>
</comment>
<reference evidence="9 10" key="1">
    <citation type="submission" date="2024-08" db="EMBL/GenBank/DDBJ databases">
        <title>Tateyamaria sp. nov., isolated from marine algae.</title>
        <authorList>
            <person name="Choi B.J."/>
            <person name="Kim J.M."/>
            <person name="Lee J.K."/>
            <person name="Choi D.G."/>
            <person name="Bayburt H."/>
            <person name="Baek J.H."/>
            <person name="Han D.M."/>
            <person name="Jeon C.O."/>
        </authorList>
    </citation>
    <scope>NUCLEOTIDE SEQUENCE [LARGE SCALE GENOMIC DNA]</scope>
    <source>
        <strain evidence="9 10">KMU-156</strain>
    </source>
</reference>
<dbReference type="CDD" id="cd00130">
    <property type="entry name" value="PAS"/>
    <property type="match status" value="1"/>
</dbReference>
<name>A0ABW8UQ82_9RHOB</name>
<dbReference type="SUPFAM" id="SSF55785">
    <property type="entry name" value="PYP-like sensor domain (PAS domain)"/>
    <property type="match status" value="1"/>
</dbReference>
<dbReference type="SUPFAM" id="SSF58104">
    <property type="entry name" value="Methyl-accepting chemotaxis protein (MCP) signaling domain"/>
    <property type="match status" value="1"/>
</dbReference>
<evidence type="ECO:0000313" key="10">
    <source>
        <dbReference type="Proteomes" id="UP001627408"/>
    </source>
</evidence>
<dbReference type="EMBL" id="JBHDIY010000002">
    <property type="protein sequence ID" value="MFL4469040.1"/>
    <property type="molecule type" value="Genomic_DNA"/>
</dbReference>
<dbReference type="Gene3D" id="3.30.450.20">
    <property type="entry name" value="PAS domain"/>
    <property type="match status" value="1"/>
</dbReference>
<dbReference type="RefSeq" id="WP_407590799.1">
    <property type="nucleotide sequence ID" value="NZ_JBHDIY010000002.1"/>
</dbReference>
<evidence type="ECO:0000256" key="6">
    <source>
        <dbReference type="PROSITE-ProRule" id="PRU00284"/>
    </source>
</evidence>
<dbReference type="PANTHER" id="PTHR43304:SF1">
    <property type="entry name" value="PAC DOMAIN-CONTAINING PROTEIN"/>
    <property type="match status" value="1"/>
</dbReference>
<keyword evidence="5" id="KW-0418">Kinase</keyword>
<dbReference type="InterPro" id="IPR035965">
    <property type="entry name" value="PAS-like_dom_sf"/>
</dbReference>
<dbReference type="PROSITE" id="PS50111">
    <property type="entry name" value="CHEMOTAXIS_TRANSDUC_2"/>
    <property type="match status" value="1"/>
</dbReference>
<keyword evidence="10" id="KW-1185">Reference proteome</keyword>
<evidence type="ECO:0000313" key="9">
    <source>
        <dbReference type="EMBL" id="MFL4469040.1"/>
    </source>
</evidence>
<organism evidence="9 10">
    <name type="scientific">Tateyamaria armeniaca</name>
    <dbReference type="NCBI Taxonomy" id="2518930"/>
    <lineage>
        <taxon>Bacteria</taxon>
        <taxon>Pseudomonadati</taxon>
        <taxon>Pseudomonadota</taxon>
        <taxon>Alphaproteobacteria</taxon>
        <taxon>Rhodobacterales</taxon>
        <taxon>Roseobacteraceae</taxon>
        <taxon>Tateyamaria</taxon>
    </lineage>
</organism>
<evidence type="ECO:0000256" key="2">
    <source>
        <dbReference type="ARBA" id="ARBA00012438"/>
    </source>
</evidence>
<dbReference type="Pfam" id="PF00015">
    <property type="entry name" value="MCPsignal"/>
    <property type="match status" value="1"/>
</dbReference>
<dbReference type="PROSITE" id="PS50112">
    <property type="entry name" value="PAS"/>
    <property type="match status" value="1"/>
</dbReference>
<dbReference type="InterPro" id="IPR000014">
    <property type="entry name" value="PAS"/>
</dbReference>
<evidence type="ECO:0000256" key="5">
    <source>
        <dbReference type="ARBA" id="ARBA00022777"/>
    </source>
</evidence>
<gene>
    <name evidence="9" type="ORF">ACERZ8_03825</name>
</gene>
<dbReference type="InterPro" id="IPR052162">
    <property type="entry name" value="Sensor_kinase/Photoreceptor"/>
</dbReference>
<dbReference type="Pfam" id="PF08447">
    <property type="entry name" value="PAS_3"/>
    <property type="match status" value="1"/>
</dbReference>
<evidence type="ECO:0000259" key="7">
    <source>
        <dbReference type="PROSITE" id="PS50111"/>
    </source>
</evidence>
<protein>
    <recommendedName>
        <fullName evidence="2">histidine kinase</fullName>
        <ecNumber evidence="2">2.7.13.3</ecNumber>
    </recommendedName>
</protein>
<keyword evidence="4" id="KW-0808">Transferase</keyword>
<feature type="domain" description="PAS" evidence="8">
    <location>
        <begin position="32"/>
        <end position="86"/>
    </location>
</feature>
<evidence type="ECO:0000256" key="1">
    <source>
        <dbReference type="ARBA" id="ARBA00000085"/>
    </source>
</evidence>
<sequence length="223" mass="24417">MVTPLPDNMDSTQFLHEVMAASKSFAYRCKNDEAVTMIHLAGSVREITGCQPDALLGNRDLNYASLCHPDDLRPMIDKVDAAIEAKQPWDVDYRLIRRDTSEILVRERGAAVFAPDGSILYLQGLVIDAAAEARLRADIHSSVETTKQANEEILDLAQKIAGSVRELSMLSINARIEAARAGDVGRGFAVVASEINNLAEMNAGWAQEIAARMNRHDQAGRIS</sequence>
<keyword evidence="3" id="KW-0597">Phosphoprotein</keyword>
<comment type="catalytic activity">
    <reaction evidence="1">
        <text>ATP + protein L-histidine = ADP + protein N-phospho-L-histidine.</text>
        <dbReference type="EC" id="2.7.13.3"/>
    </reaction>
</comment>
<evidence type="ECO:0000259" key="8">
    <source>
        <dbReference type="PROSITE" id="PS50112"/>
    </source>
</evidence>
<evidence type="ECO:0000256" key="3">
    <source>
        <dbReference type="ARBA" id="ARBA00022553"/>
    </source>
</evidence>
<keyword evidence="6" id="KW-0807">Transducer</keyword>
<dbReference type="InterPro" id="IPR013655">
    <property type="entry name" value="PAS_fold_3"/>
</dbReference>
<dbReference type="EC" id="2.7.13.3" evidence="2"/>
<dbReference type="Proteomes" id="UP001627408">
    <property type="component" value="Unassembled WGS sequence"/>
</dbReference>
<evidence type="ECO:0000256" key="4">
    <source>
        <dbReference type="ARBA" id="ARBA00022679"/>
    </source>
</evidence>
<accession>A0ABW8UQ82</accession>
<dbReference type="InterPro" id="IPR004089">
    <property type="entry name" value="MCPsignal_dom"/>
</dbReference>